<keyword evidence="2" id="KW-0732">Signal</keyword>
<evidence type="ECO:0000256" key="1">
    <source>
        <dbReference type="SAM" id="MobiDB-lite"/>
    </source>
</evidence>
<keyword evidence="4" id="KW-1185">Reference proteome</keyword>
<organism evidence="3 4">
    <name type="scientific">Sporisorium reilianum (strain SRZ2)</name>
    <name type="common">Maize head smut fungus</name>
    <dbReference type="NCBI Taxonomy" id="999809"/>
    <lineage>
        <taxon>Eukaryota</taxon>
        <taxon>Fungi</taxon>
        <taxon>Dikarya</taxon>
        <taxon>Basidiomycota</taxon>
        <taxon>Ustilaginomycotina</taxon>
        <taxon>Ustilaginomycetes</taxon>
        <taxon>Ustilaginales</taxon>
        <taxon>Ustilaginaceae</taxon>
        <taxon>Sporisorium</taxon>
    </lineage>
</organism>
<evidence type="ECO:0000313" key="4">
    <source>
        <dbReference type="Proteomes" id="UP000008867"/>
    </source>
</evidence>
<name>E7A181_SPORE</name>
<feature type="signal peptide" evidence="2">
    <location>
        <begin position="1"/>
        <end position="21"/>
    </location>
</feature>
<evidence type="ECO:0000256" key="2">
    <source>
        <dbReference type="SAM" id="SignalP"/>
    </source>
</evidence>
<sequence length="236" mass="27192">MRVKLVFFTCALLSAVLQSAAMWLPPPLHGYIPAEALSSRFESQWQALRVFAKDVYPQNERMQKDAVYTLNYLFRDARWDRDHLDDFLRSGGLRYHGLDKDWVPVAEAAGHLKDGSALQPASDTQPTLKMHINRYLEAAKKYHKEYNDDVWKGYRVSDKEILTKLRHPPHQKLEILSGPSDSPFFEVPIPRKPENEMEVVGPSSEVEPTDLPGSSRLPGWWNRGNRYTKLEKMKGD</sequence>
<accession>E7A181</accession>
<gene>
    <name evidence="3" type="ORF">sr13898</name>
</gene>
<protein>
    <submittedName>
        <fullName evidence="3">Conserved hypothetical Ustilaginaceae_specific protein</fullName>
    </submittedName>
</protein>
<dbReference type="HOGENOM" id="CLU_1176065_0_0_1"/>
<feature type="chain" id="PRO_5003217079" evidence="2">
    <location>
        <begin position="22"/>
        <end position="236"/>
    </location>
</feature>
<proteinExistence type="predicted"/>
<dbReference type="VEuPathDB" id="FungiDB:sr13898"/>
<dbReference type="AlphaFoldDB" id="E7A181"/>
<feature type="region of interest" description="Disordered" evidence="1">
    <location>
        <begin position="192"/>
        <end position="222"/>
    </location>
</feature>
<dbReference type="EMBL" id="FQ311472">
    <property type="protein sequence ID" value="CBQ73238.1"/>
    <property type="molecule type" value="Genomic_DNA"/>
</dbReference>
<evidence type="ECO:0000313" key="3">
    <source>
        <dbReference type="EMBL" id="CBQ73238.1"/>
    </source>
</evidence>
<dbReference type="Proteomes" id="UP000008867">
    <property type="component" value="Chromosome 7"/>
</dbReference>
<reference evidence="3 4" key="1">
    <citation type="journal article" date="2010" name="Science">
        <title>Pathogenicity determinants in smut fungi revealed by genome comparison.</title>
        <authorList>
            <person name="Schirawski J."/>
            <person name="Mannhaupt G."/>
            <person name="Muench K."/>
            <person name="Brefort T."/>
            <person name="Schipper K."/>
            <person name="Doehlemann G."/>
            <person name="Di Stasio M."/>
            <person name="Roessel N."/>
            <person name="Mendoza-Mendoza A."/>
            <person name="Pester D."/>
            <person name="Mueller O."/>
            <person name="Winterberg B."/>
            <person name="Meyer E."/>
            <person name="Ghareeb H."/>
            <person name="Wollenberg T."/>
            <person name="Muensterkoetter M."/>
            <person name="Wong P."/>
            <person name="Walter M."/>
            <person name="Stukenbrock E."/>
            <person name="Gueldener U."/>
            <person name="Kahmann R."/>
        </authorList>
    </citation>
    <scope>NUCLEOTIDE SEQUENCE [LARGE SCALE GENOMIC DNA]</scope>
    <source>
        <strain evidence="4">SRZ2</strain>
    </source>
</reference>